<dbReference type="EMBL" id="UINC01024205">
    <property type="protein sequence ID" value="SVA97390.1"/>
    <property type="molecule type" value="Genomic_DNA"/>
</dbReference>
<organism evidence="1">
    <name type="scientific">marine metagenome</name>
    <dbReference type="NCBI Taxonomy" id="408172"/>
    <lineage>
        <taxon>unclassified sequences</taxon>
        <taxon>metagenomes</taxon>
        <taxon>ecological metagenomes</taxon>
    </lineage>
</organism>
<name>A0A382A7B9_9ZZZZ</name>
<sequence>MLKHKKETIIATSFFAIALVAVVIKNNTLEPELVSEETAVAPAFQWEETFYDPEDTLPPVEEEVASTHASDNSSVPLMPGRMSFGQAFSQARLECGPGALFTWNDKTYTTSYAEELVAEKEKSALV</sequence>
<accession>A0A382A7B9</accession>
<evidence type="ECO:0000313" key="1">
    <source>
        <dbReference type="EMBL" id="SVA97390.1"/>
    </source>
</evidence>
<feature type="non-terminal residue" evidence="1">
    <location>
        <position position="126"/>
    </location>
</feature>
<reference evidence="1" key="1">
    <citation type="submission" date="2018-05" db="EMBL/GenBank/DDBJ databases">
        <authorList>
            <person name="Lanie J.A."/>
            <person name="Ng W.-L."/>
            <person name="Kazmierczak K.M."/>
            <person name="Andrzejewski T.M."/>
            <person name="Davidsen T.M."/>
            <person name="Wayne K.J."/>
            <person name="Tettelin H."/>
            <person name="Glass J.I."/>
            <person name="Rusch D."/>
            <person name="Podicherti R."/>
            <person name="Tsui H.-C.T."/>
            <person name="Winkler M.E."/>
        </authorList>
    </citation>
    <scope>NUCLEOTIDE SEQUENCE</scope>
</reference>
<protein>
    <submittedName>
        <fullName evidence="1">Uncharacterized protein</fullName>
    </submittedName>
</protein>
<proteinExistence type="predicted"/>
<gene>
    <name evidence="1" type="ORF">METZ01_LOCUS150244</name>
</gene>
<dbReference type="AlphaFoldDB" id="A0A382A7B9"/>